<dbReference type="PANTHER" id="PTHR30290">
    <property type="entry name" value="PERIPLASMIC BINDING COMPONENT OF ABC TRANSPORTER"/>
    <property type="match status" value="1"/>
</dbReference>
<dbReference type="Gene3D" id="3.10.105.10">
    <property type="entry name" value="Dipeptide-binding Protein, Domain 3"/>
    <property type="match status" value="1"/>
</dbReference>
<feature type="signal peptide" evidence="1">
    <location>
        <begin position="1"/>
        <end position="30"/>
    </location>
</feature>
<dbReference type="EMBL" id="JADBDY010000001">
    <property type="protein sequence ID" value="MBE1458521.1"/>
    <property type="molecule type" value="Genomic_DNA"/>
</dbReference>
<name>A0ABR9HHL6_9ACTN</name>
<dbReference type="PIRSF" id="PIRSF002741">
    <property type="entry name" value="MppA"/>
    <property type="match status" value="1"/>
</dbReference>
<evidence type="ECO:0000259" key="2">
    <source>
        <dbReference type="Pfam" id="PF00496"/>
    </source>
</evidence>
<dbReference type="Pfam" id="PF00496">
    <property type="entry name" value="SBP_bac_5"/>
    <property type="match status" value="1"/>
</dbReference>
<dbReference type="SUPFAM" id="SSF53850">
    <property type="entry name" value="Periplasmic binding protein-like II"/>
    <property type="match status" value="1"/>
</dbReference>
<evidence type="ECO:0000313" key="4">
    <source>
        <dbReference type="Proteomes" id="UP000598217"/>
    </source>
</evidence>
<sequence>MTRPTRRWTALGMVLATAALTSCTTGSEGAADTSRVRVAVTADATSFDPARGNVAADYQFARLTHDTLVRSNPEGETVPGLAASWEESPTEVEFTLREGVTCSDGTALDADTVAAALEYLASPDTGSSITGNVFGPGEPEISSDTDAGTVTVTLESPWSGLLPGLSSAQAGIPCTTDPEELASGGAPGTGAYTLTDSQRGSEYTFSLREDYDWAPDFGTRGSFPETITFQVIENESTVANQMETGQIDYAAFTGADSARFDPGEYTVVSRPTVFMFLVFNEREGRPGADPRVREAVARSVEPDAFRNAVTSEAGTLLNTVVPADFRCALDDASLLTETDPDAAAGILGDVEMSLVGTNAIAGGSGNEYVRAALAEAGAQIDLRNVDNATWGTEVLGAEGDWDVTVMAALNPSGTLTPTMSLLTGPPPPDGRNFGAVDSPGLTEGFQSAMSSVDTGEQCAAWQDAQRAMLEGHHAVPLSSVDVSWVMAEHVSATVFPTGVEISTLRITD</sequence>
<keyword evidence="1" id="KW-0732">Signal</keyword>
<dbReference type="Gene3D" id="3.40.190.10">
    <property type="entry name" value="Periplasmic binding protein-like II"/>
    <property type="match status" value="1"/>
</dbReference>
<reference evidence="3 4" key="1">
    <citation type="submission" date="2020-10" db="EMBL/GenBank/DDBJ databases">
        <title>Sequencing the genomes of 1000 actinobacteria strains.</title>
        <authorList>
            <person name="Klenk H.-P."/>
        </authorList>
    </citation>
    <scope>NUCLEOTIDE SEQUENCE [LARGE SCALE GENOMIC DNA]</scope>
    <source>
        <strain evidence="3 4">DSM 45157</strain>
    </source>
</reference>
<proteinExistence type="predicted"/>
<feature type="domain" description="Solute-binding protein family 5" evidence="2">
    <location>
        <begin position="77"/>
        <end position="410"/>
    </location>
</feature>
<dbReference type="Proteomes" id="UP000598217">
    <property type="component" value="Unassembled WGS sequence"/>
</dbReference>
<gene>
    <name evidence="3" type="ORF">H4W79_002735</name>
</gene>
<protein>
    <submittedName>
        <fullName evidence="3">Peptide/nickel transport system substrate-binding protein</fullName>
    </submittedName>
</protein>
<organism evidence="3 4">
    <name type="scientific">Nocardiopsis terrae</name>
    <dbReference type="NCBI Taxonomy" id="372655"/>
    <lineage>
        <taxon>Bacteria</taxon>
        <taxon>Bacillati</taxon>
        <taxon>Actinomycetota</taxon>
        <taxon>Actinomycetes</taxon>
        <taxon>Streptosporangiales</taxon>
        <taxon>Nocardiopsidaceae</taxon>
        <taxon>Nocardiopsis</taxon>
    </lineage>
</organism>
<evidence type="ECO:0000313" key="3">
    <source>
        <dbReference type="EMBL" id="MBE1458521.1"/>
    </source>
</evidence>
<dbReference type="PROSITE" id="PS51257">
    <property type="entry name" value="PROKAR_LIPOPROTEIN"/>
    <property type="match status" value="1"/>
</dbReference>
<feature type="chain" id="PRO_5045282714" evidence="1">
    <location>
        <begin position="31"/>
        <end position="508"/>
    </location>
</feature>
<comment type="caution">
    <text evidence="3">The sequence shown here is derived from an EMBL/GenBank/DDBJ whole genome shotgun (WGS) entry which is preliminary data.</text>
</comment>
<dbReference type="InterPro" id="IPR030678">
    <property type="entry name" value="Peptide/Ni-bd"/>
</dbReference>
<keyword evidence="4" id="KW-1185">Reference proteome</keyword>
<dbReference type="InterPro" id="IPR039424">
    <property type="entry name" value="SBP_5"/>
</dbReference>
<accession>A0ABR9HHL6</accession>
<dbReference type="InterPro" id="IPR000914">
    <property type="entry name" value="SBP_5_dom"/>
</dbReference>
<evidence type="ECO:0000256" key="1">
    <source>
        <dbReference type="SAM" id="SignalP"/>
    </source>
</evidence>
<dbReference type="CDD" id="cd00995">
    <property type="entry name" value="PBP2_NikA_DppA_OppA_like"/>
    <property type="match status" value="1"/>
</dbReference>
<dbReference type="RefSeq" id="WP_191269599.1">
    <property type="nucleotide sequence ID" value="NZ_BMXJ01000003.1"/>
</dbReference>